<protein>
    <submittedName>
        <fullName evidence="2">Uncharacterized protein</fullName>
    </submittedName>
</protein>
<feature type="compositionally biased region" description="Polar residues" evidence="1">
    <location>
        <begin position="75"/>
        <end position="84"/>
    </location>
</feature>
<dbReference type="Proteomes" id="UP000076154">
    <property type="component" value="Unassembled WGS sequence"/>
</dbReference>
<gene>
    <name evidence="2" type="ORF">Hypma_014140</name>
</gene>
<dbReference type="AlphaFoldDB" id="A0A369KBI2"/>
<evidence type="ECO:0000313" key="3">
    <source>
        <dbReference type="Proteomes" id="UP000076154"/>
    </source>
</evidence>
<evidence type="ECO:0000313" key="2">
    <source>
        <dbReference type="EMBL" id="RDB30025.1"/>
    </source>
</evidence>
<reference evidence="2" key="1">
    <citation type="submission" date="2018-04" db="EMBL/GenBank/DDBJ databases">
        <title>Whole genome sequencing of Hypsizygus marmoreus.</title>
        <authorList>
            <person name="Choi I.-G."/>
            <person name="Min B."/>
            <person name="Kim J.-G."/>
            <person name="Kim S."/>
            <person name="Oh Y.-L."/>
            <person name="Kong W.-S."/>
            <person name="Park H."/>
            <person name="Jeong J."/>
            <person name="Song E.-S."/>
        </authorList>
    </citation>
    <scope>NUCLEOTIDE SEQUENCE [LARGE SCALE GENOMIC DNA]</scope>
    <source>
        <strain evidence="2">51987-8</strain>
    </source>
</reference>
<organism evidence="2 3">
    <name type="scientific">Hypsizygus marmoreus</name>
    <name type="common">White beech mushroom</name>
    <name type="synonym">Agaricus marmoreus</name>
    <dbReference type="NCBI Taxonomy" id="39966"/>
    <lineage>
        <taxon>Eukaryota</taxon>
        <taxon>Fungi</taxon>
        <taxon>Dikarya</taxon>
        <taxon>Basidiomycota</taxon>
        <taxon>Agaricomycotina</taxon>
        <taxon>Agaricomycetes</taxon>
        <taxon>Agaricomycetidae</taxon>
        <taxon>Agaricales</taxon>
        <taxon>Tricholomatineae</taxon>
        <taxon>Lyophyllaceae</taxon>
        <taxon>Hypsizygus</taxon>
    </lineage>
</organism>
<sequence length="205" mass="22311">MVAISDRPTLPPLHSLGLPNPPVWMAQDLNALYDSPYEHSSCPHLHIPRWPRARNVSTSSSTTSRSDSPALSEFSAATPSTRPSTPGDDVVCPSTPVLSISPFSPTPATFRPSPYLPGERFRLEPCKLEDAQAIIVHPPPTAPFIPSPTNPTPPPSKNAGPLLIVGPLLQHFRHPQRPLTKGARVRPYRIVPSRRSAGSLDRRLV</sequence>
<dbReference type="InParanoid" id="A0A369KBI2"/>
<name>A0A369KBI2_HYPMA</name>
<feature type="region of interest" description="Disordered" evidence="1">
    <location>
        <begin position="54"/>
        <end position="89"/>
    </location>
</feature>
<comment type="caution">
    <text evidence="2">The sequence shown here is derived from an EMBL/GenBank/DDBJ whole genome shotgun (WGS) entry which is preliminary data.</text>
</comment>
<dbReference type="OrthoDB" id="3267542at2759"/>
<feature type="compositionally biased region" description="Low complexity" evidence="1">
    <location>
        <begin position="57"/>
        <end position="68"/>
    </location>
</feature>
<keyword evidence="3" id="KW-1185">Reference proteome</keyword>
<dbReference type="EMBL" id="LUEZ02000009">
    <property type="protein sequence ID" value="RDB30025.1"/>
    <property type="molecule type" value="Genomic_DNA"/>
</dbReference>
<accession>A0A369KBI2</accession>
<evidence type="ECO:0000256" key="1">
    <source>
        <dbReference type="SAM" id="MobiDB-lite"/>
    </source>
</evidence>
<proteinExistence type="predicted"/>